<sequence>MDRAVLLRSSLACTRTVCRGPAHRLARLSSKRHRPIPSLHRRSFLRNHLRLITTASPPSLHLKSNFCPLSTRAIATSSPQSATDVVEDDVAEKLGFEKVSEQFIEECKSKAVLYKHKKTGAEIMSVANDDENKNWGYELGRLSLVVATFDVLSLYYFVPGHRTAAGLITKSQPHLWHQKSG</sequence>
<keyword evidence="2" id="KW-1185">Reference proteome</keyword>
<name>A0AA88WHZ9_9ASTE</name>
<evidence type="ECO:0000313" key="1">
    <source>
        <dbReference type="EMBL" id="KAK3025613.1"/>
    </source>
</evidence>
<dbReference type="Gene3D" id="3.30.830.10">
    <property type="entry name" value="Metalloenzyme, LuxS/M16 peptidase-like"/>
    <property type="match status" value="1"/>
</dbReference>
<proteinExistence type="predicted"/>
<evidence type="ECO:0000313" key="2">
    <source>
        <dbReference type="Proteomes" id="UP001188597"/>
    </source>
</evidence>
<dbReference type="EMBL" id="JAVXUP010000539">
    <property type="protein sequence ID" value="KAK3025613.1"/>
    <property type="molecule type" value="Genomic_DNA"/>
</dbReference>
<organism evidence="1 2">
    <name type="scientific">Escallonia herrerae</name>
    <dbReference type="NCBI Taxonomy" id="1293975"/>
    <lineage>
        <taxon>Eukaryota</taxon>
        <taxon>Viridiplantae</taxon>
        <taxon>Streptophyta</taxon>
        <taxon>Embryophyta</taxon>
        <taxon>Tracheophyta</taxon>
        <taxon>Spermatophyta</taxon>
        <taxon>Magnoliopsida</taxon>
        <taxon>eudicotyledons</taxon>
        <taxon>Gunneridae</taxon>
        <taxon>Pentapetalae</taxon>
        <taxon>asterids</taxon>
        <taxon>campanulids</taxon>
        <taxon>Escalloniales</taxon>
        <taxon>Escalloniaceae</taxon>
        <taxon>Escallonia</taxon>
    </lineage>
</organism>
<gene>
    <name evidence="1" type="ORF">RJ639_042111</name>
</gene>
<comment type="caution">
    <text evidence="1">The sequence shown here is derived from an EMBL/GenBank/DDBJ whole genome shotgun (WGS) entry which is preliminary data.</text>
</comment>
<accession>A0AA88WHZ9</accession>
<dbReference type="Proteomes" id="UP001188597">
    <property type="component" value="Unassembled WGS sequence"/>
</dbReference>
<protein>
    <submittedName>
        <fullName evidence="1">Uncharacterized protein</fullName>
    </submittedName>
</protein>
<reference evidence="1" key="1">
    <citation type="submission" date="2022-12" db="EMBL/GenBank/DDBJ databases">
        <title>Draft genome assemblies for two species of Escallonia (Escalloniales).</title>
        <authorList>
            <person name="Chanderbali A."/>
            <person name="Dervinis C."/>
            <person name="Anghel I."/>
            <person name="Soltis D."/>
            <person name="Soltis P."/>
            <person name="Zapata F."/>
        </authorList>
    </citation>
    <scope>NUCLEOTIDE SEQUENCE</scope>
    <source>
        <strain evidence="1">UCBG64.0493</strain>
        <tissue evidence="1">Leaf</tissue>
    </source>
</reference>
<dbReference type="AlphaFoldDB" id="A0AA88WHZ9"/>